<name>A0A380LR28_9FIRM</name>
<keyword evidence="1" id="KW-1133">Transmembrane helix</keyword>
<dbReference type="GeneID" id="77462908"/>
<dbReference type="EMBL" id="UHFX01000003">
    <property type="protein sequence ID" value="SUO05040.1"/>
    <property type="molecule type" value="Genomic_DNA"/>
</dbReference>
<keyword evidence="1" id="KW-0472">Membrane</keyword>
<accession>A0A380LR28</accession>
<dbReference type="AlphaFoldDB" id="A0A380LR28"/>
<gene>
    <name evidence="2" type="ORF">NCTC11087_01975</name>
</gene>
<proteinExistence type="predicted"/>
<organism evidence="2 3">
    <name type="scientific">Faecalicoccus pleomorphus</name>
    <dbReference type="NCBI Taxonomy" id="1323"/>
    <lineage>
        <taxon>Bacteria</taxon>
        <taxon>Bacillati</taxon>
        <taxon>Bacillota</taxon>
        <taxon>Erysipelotrichia</taxon>
        <taxon>Erysipelotrichales</taxon>
        <taxon>Erysipelotrichaceae</taxon>
        <taxon>Faecalicoccus</taxon>
    </lineage>
</organism>
<protein>
    <submittedName>
        <fullName evidence="2">Uncharacterized protein</fullName>
    </submittedName>
</protein>
<evidence type="ECO:0000256" key="1">
    <source>
        <dbReference type="SAM" id="Phobius"/>
    </source>
</evidence>
<evidence type="ECO:0000313" key="3">
    <source>
        <dbReference type="Proteomes" id="UP000255523"/>
    </source>
</evidence>
<feature type="transmembrane region" description="Helical" evidence="1">
    <location>
        <begin position="28"/>
        <end position="49"/>
    </location>
</feature>
<keyword evidence="3" id="KW-1185">Reference proteome</keyword>
<dbReference type="RefSeq" id="WP_022789783.1">
    <property type="nucleotide sequence ID" value="NZ_JACJJX010000004.1"/>
</dbReference>
<dbReference type="Proteomes" id="UP000255523">
    <property type="component" value="Unassembled WGS sequence"/>
</dbReference>
<sequence length="97" mass="11226">MWLLCTAFSLVFTIAHIGHRVSKRKGSVLLLVLSLLSVILNLLSIYIQIAEWIRYQDWLALEDVVPTMQPILFIYVLCVVLINLFLYHGNKGYKAYK</sequence>
<dbReference type="OrthoDB" id="2059913at2"/>
<evidence type="ECO:0000313" key="2">
    <source>
        <dbReference type="EMBL" id="SUO05040.1"/>
    </source>
</evidence>
<feature type="transmembrane region" description="Helical" evidence="1">
    <location>
        <begin position="69"/>
        <end position="87"/>
    </location>
</feature>
<keyword evidence="1" id="KW-0812">Transmembrane</keyword>
<reference evidence="2 3" key="1">
    <citation type="submission" date="2018-06" db="EMBL/GenBank/DDBJ databases">
        <authorList>
            <consortium name="Pathogen Informatics"/>
            <person name="Doyle S."/>
        </authorList>
    </citation>
    <scope>NUCLEOTIDE SEQUENCE [LARGE SCALE GENOMIC DNA]</scope>
    <source>
        <strain evidence="2 3">NCTC11087</strain>
    </source>
</reference>